<dbReference type="Proteomes" id="UP000451386">
    <property type="component" value="Unassembled WGS sequence"/>
</dbReference>
<accession>A0A7J5TQZ3</accession>
<keyword evidence="1" id="KW-0812">Transmembrane</keyword>
<reference evidence="2 3" key="1">
    <citation type="journal article" date="2019" name="Nat. Med.">
        <title>A library of human gut bacterial isolates paired with longitudinal multiomics data enables mechanistic microbiome research.</title>
        <authorList>
            <person name="Poyet M."/>
            <person name="Groussin M."/>
            <person name="Gibbons S.M."/>
            <person name="Avila-Pacheco J."/>
            <person name="Jiang X."/>
            <person name="Kearney S.M."/>
            <person name="Perrotta A.R."/>
            <person name="Berdy B."/>
            <person name="Zhao S."/>
            <person name="Lieberman T.D."/>
            <person name="Swanson P.K."/>
            <person name="Smith M."/>
            <person name="Roesemann S."/>
            <person name="Alexander J.E."/>
            <person name="Rich S.A."/>
            <person name="Livny J."/>
            <person name="Vlamakis H."/>
            <person name="Clish C."/>
            <person name="Bullock K."/>
            <person name="Deik A."/>
            <person name="Scott J."/>
            <person name="Pierce K.A."/>
            <person name="Xavier R.J."/>
            <person name="Alm E.J."/>
        </authorList>
    </citation>
    <scope>NUCLEOTIDE SEQUENCE [LARGE SCALE GENOMIC DNA]</scope>
    <source>
        <strain evidence="2 3">BIOML-A13</strain>
    </source>
</reference>
<protein>
    <submittedName>
        <fullName evidence="2">Uncharacterized protein</fullName>
    </submittedName>
</protein>
<gene>
    <name evidence="2" type="ORF">GBA83_01495</name>
</gene>
<feature type="transmembrane region" description="Helical" evidence="1">
    <location>
        <begin position="81"/>
        <end position="106"/>
    </location>
</feature>
<name>A0A7J5TQZ3_BIFBI</name>
<proteinExistence type="predicted"/>
<keyword evidence="1" id="KW-0472">Membrane</keyword>
<dbReference type="RefSeq" id="WP_151909743.1">
    <property type="nucleotide sequence ID" value="NZ_JBJNRA010000001.1"/>
</dbReference>
<evidence type="ECO:0000313" key="2">
    <source>
        <dbReference type="EMBL" id="KAB7487558.1"/>
    </source>
</evidence>
<feature type="transmembrane region" description="Helical" evidence="1">
    <location>
        <begin position="43"/>
        <end position="61"/>
    </location>
</feature>
<dbReference type="EMBL" id="WDOP01000001">
    <property type="protein sequence ID" value="KAB7487558.1"/>
    <property type="molecule type" value="Genomic_DNA"/>
</dbReference>
<sequence>MYPNIIPSLLTSMVCVALVAGLAVFSPGVPLLSMLAFEGLSGLGKAAAAFGMMLLLAAVVIPNELDGARWAIEHDRGAYWLWPAAIAVVGEFGLCVFGMVAIIYNLQ</sequence>
<organism evidence="2 3">
    <name type="scientific">Bifidobacterium bifidum</name>
    <dbReference type="NCBI Taxonomy" id="1681"/>
    <lineage>
        <taxon>Bacteria</taxon>
        <taxon>Bacillati</taxon>
        <taxon>Actinomycetota</taxon>
        <taxon>Actinomycetes</taxon>
        <taxon>Bifidobacteriales</taxon>
        <taxon>Bifidobacteriaceae</taxon>
        <taxon>Bifidobacterium</taxon>
    </lineage>
</organism>
<dbReference type="AlphaFoldDB" id="A0A7J5TQZ3"/>
<comment type="caution">
    <text evidence="2">The sequence shown here is derived from an EMBL/GenBank/DDBJ whole genome shotgun (WGS) entry which is preliminary data.</text>
</comment>
<evidence type="ECO:0000256" key="1">
    <source>
        <dbReference type="SAM" id="Phobius"/>
    </source>
</evidence>
<keyword evidence="1" id="KW-1133">Transmembrane helix</keyword>
<feature type="transmembrane region" description="Helical" evidence="1">
    <location>
        <begin position="6"/>
        <end position="31"/>
    </location>
</feature>
<evidence type="ECO:0000313" key="3">
    <source>
        <dbReference type="Proteomes" id="UP000451386"/>
    </source>
</evidence>